<dbReference type="AlphaFoldDB" id="A0A0L0EPB7"/>
<sequence length="267" mass="29461">MGHKIFLSHNHNDKPLVEAVALKLASIFGQNEVFYDSWSIQPGEGIIDKMNQGLEAPEFVFFFVSKNSLASGMVKLEWQNALYSASKGKTRVIPVRIDGSDMPSLLKQTLFIDMHTVGLEAAIAQIVSVTQGNASFTPQHQGFSNLSFTQTKVDDTQIEVAVKASHLMEPNASFVFVTSNAEQDIKWEMANGQPFVGGFNKDAFTSPNGSAHGILIRPMTSTLTPTHPLRVKFSKKGTVDINIVTVFHEKSENEWVEIPRAAPTYAY</sequence>
<reference evidence="3" key="1">
    <citation type="submission" date="2015-07" db="EMBL/GenBank/DDBJ databases">
        <title>Draft genome sequence of a Pseudoalteromonas rubra strain, OCN096, isolated from Kaneohe Bay, Oahu, Hawaii.</title>
        <authorList>
            <person name="Beurmann S."/>
            <person name="Ushijima B."/>
            <person name="Belcaid M."/>
            <person name="Callahan S.M."/>
            <person name="Aeby G.S."/>
        </authorList>
    </citation>
    <scope>NUCLEOTIDE SEQUENCE [LARGE SCALE GENOMIC DNA]</scope>
    <source>
        <strain evidence="3">OCN096</strain>
    </source>
</reference>
<gene>
    <name evidence="2" type="ORF">AC626_17715</name>
</gene>
<dbReference type="Gene3D" id="3.40.50.10140">
    <property type="entry name" value="Toll/interleukin-1 receptor homology (TIR) domain"/>
    <property type="match status" value="1"/>
</dbReference>
<dbReference type="InterPro" id="IPR035897">
    <property type="entry name" value="Toll_tir_struct_dom_sf"/>
</dbReference>
<comment type="caution">
    <text evidence="2">The sequence shown here is derived from an EMBL/GenBank/DDBJ whole genome shotgun (WGS) entry which is preliminary data.</text>
</comment>
<dbReference type="SMART" id="SM00255">
    <property type="entry name" value="TIR"/>
    <property type="match status" value="1"/>
</dbReference>
<proteinExistence type="predicted"/>
<organism evidence="2 3">
    <name type="scientific">Pseudoalteromonas rubra</name>
    <dbReference type="NCBI Taxonomy" id="43658"/>
    <lineage>
        <taxon>Bacteria</taxon>
        <taxon>Pseudomonadati</taxon>
        <taxon>Pseudomonadota</taxon>
        <taxon>Gammaproteobacteria</taxon>
        <taxon>Alteromonadales</taxon>
        <taxon>Pseudoalteromonadaceae</taxon>
        <taxon>Pseudoalteromonas</taxon>
    </lineage>
</organism>
<dbReference type="SUPFAM" id="SSF52200">
    <property type="entry name" value="Toll/Interleukin receptor TIR domain"/>
    <property type="match status" value="1"/>
</dbReference>
<evidence type="ECO:0000313" key="3">
    <source>
        <dbReference type="Proteomes" id="UP000036850"/>
    </source>
</evidence>
<protein>
    <recommendedName>
        <fullName evidence="1">TIR domain-containing protein</fullName>
    </recommendedName>
</protein>
<feature type="domain" description="TIR" evidence="1">
    <location>
        <begin position="2"/>
        <end position="156"/>
    </location>
</feature>
<dbReference type="EMBL" id="LFZX01000163">
    <property type="protein sequence ID" value="KNC66327.1"/>
    <property type="molecule type" value="Genomic_DNA"/>
</dbReference>
<name>A0A0L0EPB7_9GAMM</name>
<evidence type="ECO:0000313" key="2">
    <source>
        <dbReference type="EMBL" id="KNC66327.1"/>
    </source>
</evidence>
<dbReference type="Proteomes" id="UP000036850">
    <property type="component" value="Unassembled WGS sequence"/>
</dbReference>
<dbReference type="PATRIC" id="fig|43658.6.peg.1331"/>
<evidence type="ECO:0000259" key="1">
    <source>
        <dbReference type="SMART" id="SM00255"/>
    </source>
</evidence>
<dbReference type="Pfam" id="PF13676">
    <property type="entry name" value="TIR_2"/>
    <property type="match status" value="1"/>
</dbReference>
<accession>A0A0L0EPB7</accession>
<dbReference type="OrthoDB" id="6883655at2"/>
<dbReference type="GO" id="GO:0007165">
    <property type="term" value="P:signal transduction"/>
    <property type="evidence" value="ECO:0007669"/>
    <property type="project" value="InterPro"/>
</dbReference>
<dbReference type="InterPro" id="IPR000157">
    <property type="entry name" value="TIR_dom"/>
</dbReference>